<accession>A0A087MIL9</accession>
<gene>
    <name evidence="1" type="ORF">N788_03685</name>
</gene>
<name>A0A087MIL9_9GAMM</name>
<dbReference type="OrthoDB" id="9871083at2"/>
<sequence>MALSPFRDRLMRGYACTRTLDRQADSLRQRMADLSSDPEAAADVFAAIREIRKTLDRAEVTARLLESELRISNPAD</sequence>
<keyword evidence="2" id="KW-1185">Reference proteome</keyword>
<dbReference type="EMBL" id="AVCJ01000012">
    <property type="protein sequence ID" value="KFL36722.1"/>
    <property type="molecule type" value="Genomic_DNA"/>
</dbReference>
<organism evidence="1 2">
    <name type="scientific">Arenimonas donghaensis DSM 18148 = HO3-R19</name>
    <dbReference type="NCBI Taxonomy" id="1121014"/>
    <lineage>
        <taxon>Bacteria</taxon>
        <taxon>Pseudomonadati</taxon>
        <taxon>Pseudomonadota</taxon>
        <taxon>Gammaproteobacteria</taxon>
        <taxon>Lysobacterales</taxon>
        <taxon>Lysobacteraceae</taxon>
        <taxon>Arenimonas</taxon>
    </lineage>
</organism>
<proteinExistence type="predicted"/>
<dbReference type="AlphaFoldDB" id="A0A087MIL9"/>
<evidence type="ECO:0000313" key="2">
    <source>
        <dbReference type="Proteomes" id="UP000029085"/>
    </source>
</evidence>
<reference evidence="1 2" key="2">
    <citation type="journal article" date="2015" name="Stand. Genomic Sci.">
        <title>High quality draft genomic sequence of Arenimonas donghaensis DSM 18148(T).</title>
        <authorList>
            <person name="Chen F."/>
            <person name="Wang H."/>
            <person name="Cao Y."/>
            <person name="Li X."/>
            <person name="Wang G."/>
        </authorList>
    </citation>
    <scope>NUCLEOTIDE SEQUENCE [LARGE SCALE GENOMIC DNA]</scope>
    <source>
        <strain evidence="1 2">HO3-R19</strain>
    </source>
</reference>
<dbReference type="Proteomes" id="UP000029085">
    <property type="component" value="Unassembled WGS sequence"/>
</dbReference>
<dbReference type="RefSeq" id="WP_034222914.1">
    <property type="nucleotide sequence ID" value="NZ_AVCJ01000012.1"/>
</dbReference>
<reference evidence="2" key="1">
    <citation type="submission" date="2013-08" db="EMBL/GenBank/DDBJ databases">
        <title>Genome sequencing of Arenimonas donghaensis.</title>
        <authorList>
            <person name="Chen F."/>
            <person name="Wang G."/>
        </authorList>
    </citation>
    <scope>NUCLEOTIDE SEQUENCE [LARGE SCALE GENOMIC DNA]</scope>
    <source>
        <strain evidence="2">HO3-R19</strain>
    </source>
</reference>
<comment type="caution">
    <text evidence="1">The sequence shown here is derived from an EMBL/GenBank/DDBJ whole genome shotgun (WGS) entry which is preliminary data.</text>
</comment>
<protein>
    <submittedName>
        <fullName evidence="1">Uncharacterized protein</fullName>
    </submittedName>
</protein>
<evidence type="ECO:0000313" key="1">
    <source>
        <dbReference type="EMBL" id="KFL36722.1"/>
    </source>
</evidence>